<evidence type="ECO:0000313" key="2">
    <source>
        <dbReference type="Proteomes" id="UP000078555"/>
    </source>
</evidence>
<accession>A0A1A8YV86</accession>
<gene>
    <name evidence="1" type="ORF">POVWA1_028210</name>
</gene>
<proteinExistence type="predicted"/>
<keyword evidence="2" id="KW-1185">Reference proteome</keyword>
<dbReference type="Proteomes" id="UP000078555">
    <property type="component" value="Unassembled WGS sequence"/>
</dbReference>
<evidence type="ECO:0000313" key="1">
    <source>
        <dbReference type="EMBL" id="SBT35589.1"/>
    </source>
</evidence>
<sequence>MERNNLACLCIYVGCINYECGEEGKTNIRPATWAYAYMLYAYTMQTESLAISIAIAAATATATATATVCVKDTAKDALFGRLPNERKRRCL</sequence>
<reference evidence="2" key="1">
    <citation type="submission" date="2016-05" db="EMBL/GenBank/DDBJ databases">
        <authorList>
            <person name="Naeem R."/>
        </authorList>
    </citation>
    <scope>NUCLEOTIDE SEQUENCE [LARGE SCALE GENOMIC DNA]</scope>
</reference>
<protein>
    <submittedName>
        <fullName evidence="1">Uncharacterized protein</fullName>
    </submittedName>
</protein>
<dbReference type="AlphaFoldDB" id="A0A1A8YV86"/>
<dbReference type="EMBL" id="FLRD01000084">
    <property type="protein sequence ID" value="SBT35589.1"/>
    <property type="molecule type" value="Genomic_DNA"/>
</dbReference>
<organism evidence="1 2">
    <name type="scientific">Plasmodium ovale wallikeri</name>
    <dbReference type="NCBI Taxonomy" id="864142"/>
    <lineage>
        <taxon>Eukaryota</taxon>
        <taxon>Sar</taxon>
        <taxon>Alveolata</taxon>
        <taxon>Apicomplexa</taxon>
        <taxon>Aconoidasida</taxon>
        <taxon>Haemosporida</taxon>
        <taxon>Plasmodiidae</taxon>
        <taxon>Plasmodium</taxon>
        <taxon>Plasmodium (Plasmodium)</taxon>
    </lineage>
</organism>
<name>A0A1A8YV86_PLAOA</name>